<dbReference type="Proteomes" id="UP000230557">
    <property type="component" value="Unassembled WGS sequence"/>
</dbReference>
<dbReference type="PROSITE" id="PS50283">
    <property type="entry name" value="NA_SOLUT_SYMP_3"/>
    <property type="match status" value="1"/>
</dbReference>
<reference evidence="15" key="1">
    <citation type="submission" date="2017-09" db="EMBL/GenBank/DDBJ databases">
        <title>Depth-based differentiation of microbial function through sediment-hosted aquifers and enrichment of novel symbionts in the deep terrestrial subsurface.</title>
        <authorList>
            <person name="Probst A.J."/>
            <person name="Ladd B."/>
            <person name="Jarett J.K."/>
            <person name="Geller-Mcgrath D.E."/>
            <person name="Sieber C.M.K."/>
            <person name="Emerson J.B."/>
            <person name="Anantharaman K."/>
            <person name="Thomas B.C."/>
            <person name="Malmstrom R."/>
            <person name="Stieglmeier M."/>
            <person name="Klingl A."/>
            <person name="Woyke T."/>
            <person name="Ryan C.M."/>
            <person name="Banfield J.F."/>
        </authorList>
    </citation>
    <scope>NUCLEOTIDE SEQUENCE [LARGE SCALE GENOMIC DNA]</scope>
</reference>
<proteinExistence type="inferred from homology"/>
<keyword evidence="9" id="KW-0406">Ion transport</keyword>
<evidence type="ECO:0000256" key="8">
    <source>
        <dbReference type="ARBA" id="ARBA00023053"/>
    </source>
</evidence>
<feature type="transmembrane region" description="Helical" evidence="13">
    <location>
        <begin position="160"/>
        <end position="182"/>
    </location>
</feature>
<feature type="transmembrane region" description="Helical" evidence="13">
    <location>
        <begin position="12"/>
        <end position="34"/>
    </location>
</feature>
<evidence type="ECO:0000256" key="13">
    <source>
        <dbReference type="SAM" id="Phobius"/>
    </source>
</evidence>
<evidence type="ECO:0000256" key="12">
    <source>
        <dbReference type="ARBA" id="ARBA00033708"/>
    </source>
</evidence>
<dbReference type="InterPro" id="IPR038377">
    <property type="entry name" value="Na/Glc_symporter_sf"/>
</dbReference>
<evidence type="ECO:0000256" key="9">
    <source>
        <dbReference type="ARBA" id="ARBA00023065"/>
    </source>
</evidence>
<keyword evidence="3" id="KW-0813">Transport</keyword>
<dbReference type="PANTHER" id="PTHR48086">
    <property type="entry name" value="SODIUM/PROLINE SYMPORTER-RELATED"/>
    <property type="match status" value="1"/>
</dbReference>
<evidence type="ECO:0000256" key="7">
    <source>
        <dbReference type="ARBA" id="ARBA00022989"/>
    </source>
</evidence>
<organism evidence="14 15">
    <name type="scientific">Candidatus Doudnabacteria bacterium CG10_big_fil_rev_8_21_14_0_10_41_10</name>
    <dbReference type="NCBI Taxonomy" id="1974551"/>
    <lineage>
        <taxon>Bacteria</taxon>
        <taxon>Candidatus Doudnaibacteriota</taxon>
    </lineage>
</organism>
<evidence type="ECO:0000256" key="5">
    <source>
        <dbReference type="ARBA" id="ARBA00022692"/>
    </source>
</evidence>
<evidence type="ECO:0000313" key="15">
    <source>
        <dbReference type="Proteomes" id="UP000230557"/>
    </source>
</evidence>
<dbReference type="EMBL" id="PFAJ01000070">
    <property type="protein sequence ID" value="PIR96681.1"/>
    <property type="molecule type" value="Genomic_DNA"/>
</dbReference>
<dbReference type="InterPro" id="IPR001734">
    <property type="entry name" value="Na/solute_symporter"/>
</dbReference>
<accession>A0A2H0VC86</accession>
<dbReference type="PANTHER" id="PTHR48086:SF3">
    <property type="entry name" value="SODIUM_PROLINE SYMPORTER"/>
    <property type="match status" value="1"/>
</dbReference>
<evidence type="ECO:0000256" key="3">
    <source>
        <dbReference type="ARBA" id="ARBA00022448"/>
    </source>
</evidence>
<keyword evidence="11" id="KW-0739">Sodium transport</keyword>
<feature type="transmembrane region" description="Helical" evidence="13">
    <location>
        <begin position="136"/>
        <end position="154"/>
    </location>
</feature>
<comment type="similarity">
    <text evidence="2">Belongs to the sodium:solute symporter (SSF) (TC 2.A.21) family.</text>
</comment>
<keyword evidence="5 13" id="KW-0812">Transmembrane</keyword>
<comment type="catalytic activity">
    <reaction evidence="12">
        <text>L-proline(in) + Na(+)(in) = L-proline(out) + Na(+)(out)</text>
        <dbReference type="Rhea" id="RHEA:28967"/>
        <dbReference type="ChEBI" id="CHEBI:29101"/>
        <dbReference type="ChEBI" id="CHEBI:60039"/>
    </reaction>
</comment>
<keyword evidence="10 13" id="KW-0472">Membrane</keyword>
<gene>
    <name evidence="14" type="ORF">COT91_05460</name>
</gene>
<keyword evidence="7 13" id="KW-1133">Transmembrane helix</keyword>
<evidence type="ECO:0000256" key="4">
    <source>
        <dbReference type="ARBA" id="ARBA00022475"/>
    </source>
</evidence>
<evidence type="ECO:0000256" key="2">
    <source>
        <dbReference type="ARBA" id="ARBA00006434"/>
    </source>
</evidence>
<feature type="transmembrane region" description="Helical" evidence="13">
    <location>
        <begin position="46"/>
        <end position="71"/>
    </location>
</feature>
<keyword evidence="4" id="KW-1003">Cell membrane</keyword>
<dbReference type="Gene3D" id="1.20.1730.10">
    <property type="entry name" value="Sodium/glucose cotransporter"/>
    <property type="match status" value="1"/>
</dbReference>
<dbReference type="AlphaFoldDB" id="A0A2H0VC86"/>
<evidence type="ECO:0000313" key="14">
    <source>
        <dbReference type="EMBL" id="PIR96681.1"/>
    </source>
</evidence>
<dbReference type="GO" id="GO:0015293">
    <property type="term" value="F:symporter activity"/>
    <property type="evidence" value="ECO:0007669"/>
    <property type="project" value="UniProtKB-KW"/>
</dbReference>
<evidence type="ECO:0000256" key="10">
    <source>
        <dbReference type="ARBA" id="ARBA00023136"/>
    </source>
</evidence>
<protein>
    <recommendedName>
        <fullName evidence="16">Sodium:solute symporter</fullName>
    </recommendedName>
</protein>
<dbReference type="GO" id="GO:0006814">
    <property type="term" value="P:sodium ion transport"/>
    <property type="evidence" value="ECO:0007669"/>
    <property type="project" value="UniProtKB-KW"/>
</dbReference>
<comment type="caution">
    <text evidence="14">The sequence shown here is derived from an EMBL/GenBank/DDBJ whole genome shotgun (WGS) entry which is preliminary data.</text>
</comment>
<evidence type="ECO:0000256" key="11">
    <source>
        <dbReference type="ARBA" id="ARBA00023201"/>
    </source>
</evidence>
<comment type="subcellular location">
    <subcellularLocation>
        <location evidence="1">Cell membrane</location>
        <topology evidence="1">Multi-pass membrane protein</topology>
    </subcellularLocation>
</comment>
<evidence type="ECO:0000256" key="1">
    <source>
        <dbReference type="ARBA" id="ARBA00004651"/>
    </source>
</evidence>
<keyword evidence="8" id="KW-0915">Sodium</keyword>
<dbReference type="GO" id="GO:0005886">
    <property type="term" value="C:plasma membrane"/>
    <property type="evidence" value="ECO:0007669"/>
    <property type="project" value="UniProtKB-SubCell"/>
</dbReference>
<keyword evidence="6" id="KW-0769">Symport</keyword>
<dbReference type="InterPro" id="IPR050277">
    <property type="entry name" value="Sodium:Solute_Symporter"/>
</dbReference>
<evidence type="ECO:0000256" key="6">
    <source>
        <dbReference type="ARBA" id="ARBA00022847"/>
    </source>
</evidence>
<name>A0A2H0VC86_9BACT</name>
<evidence type="ECO:0008006" key="16">
    <source>
        <dbReference type="Google" id="ProtNLM"/>
    </source>
</evidence>
<sequence length="199" mass="22148">MCWSVHRYRNNSGALVFGLVPITLGLLGFIGASSDVALSMPEGVDASMIGVLVVGKLLPTWATTLFIIMLVSALSSTIDSGLNAAASLYSTDVMKYSQQDRDIMLRFERGEILSDKEKLYKYLLDAKRLSGSRTMMVVLTITGFLVAMGVIYIPRFELFHLWWIFNTIAACVVVSTILSLYWERLNPKGVFWGVIFAFL</sequence>